<dbReference type="AlphaFoldDB" id="A0A1G7XXP4"/>
<feature type="transmembrane region" description="Helical" evidence="1">
    <location>
        <begin position="72"/>
        <end position="90"/>
    </location>
</feature>
<feature type="transmembrane region" description="Helical" evidence="1">
    <location>
        <begin position="48"/>
        <end position="66"/>
    </location>
</feature>
<keyword evidence="3" id="KW-1185">Reference proteome</keyword>
<organism evidence="2 3">
    <name type="scientific">Desulfosporosinus hippei DSM 8344</name>
    <dbReference type="NCBI Taxonomy" id="1121419"/>
    <lineage>
        <taxon>Bacteria</taxon>
        <taxon>Bacillati</taxon>
        <taxon>Bacillota</taxon>
        <taxon>Clostridia</taxon>
        <taxon>Eubacteriales</taxon>
        <taxon>Desulfitobacteriaceae</taxon>
        <taxon>Desulfosporosinus</taxon>
    </lineage>
</organism>
<evidence type="ECO:0000313" key="2">
    <source>
        <dbReference type="EMBL" id="SDG88937.1"/>
    </source>
</evidence>
<gene>
    <name evidence="2" type="ORF">SAMN05443529_107137</name>
</gene>
<evidence type="ECO:0000313" key="3">
    <source>
        <dbReference type="Proteomes" id="UP000198656"/>
    </source>
</evidence>
<dbReference type="EMBL" id="FNCP01000007">
    <property type="protein sequence ID" value="SDG88937.1"/>
    <property type="molecule type" value="Genomic_DNA"/>
</dbReference>
<dbReference type="STRING" id="1121419.SAMN05443529_107137"/>
<dbReference type="OrthoDB" id="1796573at2"/>
<name>A0A1G7XXP4_9FIRM</name>
<keyword evidence="1" id="KW-0472">Membrane</keyword>
<protein>
    <submittedName>
        <fullName evidence="2">Uncharacterized protein</fullName>
    </submittedName>
</protein>
<sequence>MGILCHYVVDSIIDRPTPPFPSVRMAQLFYEFLRRYNEWKYIRRQETIGMFIVLTLGFLALTMPWLFPKVGIVISIAMFILFYFAARHYIKLNEQVCHLYVNVHILHHHLTGKLEVGFCDHRGTCQCAEDFRVYVLKKYNISFDDGFPLR</sequence>
<reference evidence="3" key="1">
    <citation type="submission" date="2016-10" db="EMBL/GenBank/DDBJ databases">
        <authorList>
            <person name="Varghese N."/>
            <person name="Submissions S."/>
        </authorList>
    </citation>
    <scope>NUCLEOTIDE SEQUENCE [LARGE SCALE GENOMIC DNA]</scope>
    <source>
        <strain evidence="3">DSM 8344</strain>
    </source>
</reference>
<keyword evidence="1" id="KW-0812">Transmembrane</keyword>
<evidence type="ECO:0000256" key="1">
    <source>
        <dbReference type="SAM" id="Phobius"/>
    </source>
</evidence>
<accession>A0A1G7XXP4</accession>
<dbReference type="Proteomes" id="UP000198656">
    <property type="component" value="Unassembled WGS sequence"/>
</dbReference>
<proteinExistence type="predicted"/>
<keyword evidence="1" id="KW-1133">Transmembrane helix</keyword>